<keyword evidence="3" id="KW-1185">Reference proteome</keyword>
<organism evidence="2 3">
    <name type="scientific">Kutzneria viridogrisea</name>
    <dbReference type="NCBI Taxonomy" id="47990"/>
    <lineage>
        <taxon>Bacteria</taxon>
        <taxon>Bacillati</taxon>
        <taxon>Actinomycetota</taxon>
        <taxon>Actinomycetes</taxon>
        <taxon>Pseudonocardiales</taxon>
        <taxon>Pseudonocardiaceae</taxon>
        <taxon>Kutzneria</taxon>
    </lineage>
</organism>
<sequence length="57" mass="5992">MYKVPGATGTIGGAGALAMTGADLVWWIAFGVVLLVAGLLLVHASRRRRRLSAKSVR</sequence>
<dbReference type="EMBL" id="JACJID010000006">
    <property type="protein sequence ID" value="MBA8930280.1"/>
    <property type="molecule type" value="Genomic_DNA"/>
</dbReference>
<protein>
    <submittedName>
        <fullName evidence="2">LPXTG-motif cell wall-anchored protein</fullName>
    </submittedName>
</protein>
<gene>
    <name evidence="2" type="ORF">BC739_007513</name>
</gene>
<comment type="caution">
    <text evidence="2">The sequence shown here is derived from an EMBL/GenBank/DDBJ whole genome shotgun (WGS) entry which is preliminary data.</text>
</comment>
<accession>A0ABR6BTM8</accession>
<feature type="transmembrane region" description="Helical" evidence="1">
    <location>
        <begin position="24"/>
        <end position="44"/>
    </location>
</feature>
<name>A0ABR6BTM8_9PSEU</name>
<reference evidence="2 3" key="1">
    <citation type="submission" date="2020-08" db="EMBL/GenBank/DDBJ databases">
        <title>Genomic Encyclopedia of Archaeal and Bacterial Type Strains, Phase II (KMG-II): from individual species to whole genera.</title>
        <authorList>
            <person name="Goeker M."/>
        </authorList>
    </citation>
    <scope>NUCLEOTIDE SEQUENCE [LARGE SCALE GENOMIC DNA]</scope>
    <source>
        <strain evidence="2 3">DSM 43850</strain>
    </source>
</reference>
<dbReference type="NCBIfam" id="TIGR01167">
    <property type="entry name" value="LPXTG_anchor"/>
    <property type="match status" value="1"/>
</dbReference>
<dbReference type="Proteomes" id="UP000517916">
    <property type="component" value="Unassembled WGS sequence"/>
</dbReference>
<proteinExistence type="predicted"/>
<evidence type="ECO:0000256" key="1">
    <source>
        <dbReference type="SAM" id="Phobius"/>
    </source>
</evidence>
<dbReference type="RefSeq" id="WP_148309369.1">
    <property type="nucleotide sequence ID" value="NZ_BAAABQ010000054.1"/>
</dbReference>
<evidence type="ECO:0000313" key="3">
    <source>
        <dbReference type="Proteomes" id="UP000517916"/>
    </source>
</evidence>
<keyword evidence="1" id="KW-0472">Membrane</keyword>
<keyword evidence="1" id="KW-0812">Transmembrane</keyword>
<keyword evidence="1" id="KW-1133">Transmembrane helix</keyword>
<evidence type="ECO:0000313" key="2">
    <source>
        <dbReference type="EMBL" id="MBA8930280.1"/>
    </source>
</evidence>